<dbReference type="Proteomes" id="UP000466864">
    <property type="component" value="Unassembled WGS sequence"/>
</dbReference>
<gene>
    <name evidence="2" type="ORF">FYJ60_01110</name>
</gene>
<reference evidence="2 3" key="1">
    <citation type="submission" date="2019-08" db="EMBL/GenBank/DDBJ databases">
        <title>In-depth cultivation of the pig gut microbiome towards novel bacterial diversity and tailored functional studies.</title>
        <authorList>
            <person name="Wylensek D."/>
            <person name="Hitch T.C.A."/>
            <person name="Clavel T."/>
        </authorList>
    </citation>
    <scope>NUCLEOTIDE SEQUENCE [LARGE SCALE GENOMIC DNA]</scope>
    <source>
        <strain evidence="2 3">Oil+RF-744-WCA-WT-13</strain>
    </source>
</reference>
<evidence type="ECO:0008006" key="4">
    <source>
        <dbReference type="Google" id="ProtNLM"/>
    </source>
</evidence>
<dbReference type="Gene3D" id="2.60.40.1180">
    <property type="entry name" value="Golgi alpha-mannosidase II"/>
    <property type="match status" value="1"/>
</dbReference>
<proteinExistence type="predicted"/>
<dbReference type="InterPro" id="IPR013780">
    <property type="entry name" value="Glyco_hydro_b"/>
</dbReference>
<organism evidence="2 3">
    <name type="scientific">Bilifractor porci</name>
    <dbReference type="NCBI Taxonomy" id="2606636"/>
    <lineage>
        <taxon>Bacteria</taxon>
        <taxon>Bacillati</taxon>
        <taxon>Bacillota</taxon>
        <taxon>Clostridia</taxon>
        <taxon>Lachnospirales</taxon>
        <taxon>Lachnospiraceae</taxon>
        <taxon>Bilifractor</taxon>
    </lineage>
</organism>
<keyword evidence="3" id="KW-1185">Reference proteome</keyword>
<protein>
    <recommendedName>
        <fullName evidence="4">Glycogen debranching enzyme</fullName>
    </recommendedName>
</protein>
<evidence type="ECO:0000313" key="3">
    <source>
        <dbReference type="Proteomes" id="UP000466864"/>
    </source>
</evidence>
<dbReference type="EMBL" id="VUMV01000001">
    <property type="protein sequence ID" value="MST80936.1"/>
    <property type="molecule type" value="Genomic_DNA"/>
</dbReference>
<sequence length="637" mass="72130">MQNRTDYAVTMGRPEHPGAWSEGNRVGFTVELPEGAEAELLLYREGEELPCQEIPLPEEKRIGLAASVCVEIPEGENLEYNYLVNGHVVSDPCASGIRRLHFHHAAPSSVRTGEGTQEPEDREEIRCSWQRSGRVKTHPPVIPYEDCVFYKANVRGLTMEKPAGVRHPGTFLGLQEFIPYLKNLGINSLILMPLYEFTEDPAKTEQFYLLDDSVRVRKPAGGSRKKNYWGYAEGLYFTPKLSYSATGNPQQEFAEMTDALHLAGIQLIPEFYFPPEAGGRQVTDVLRHWLLTYRIDGFHLVGRGDWISTVRTDPLLKKSLLLYTDFPDSIREFRSQKPHSRSLGIYNLGYEQAMRRFLKGDPDCAPEEIAGLLRRNDSGCGYLNFMADQDGFTMADMVSYEEKHNEENGQNNRDGSDCNYSWNCGEEGPSRKKAVRALRRQQLRNAFLLVMTGQGSPMLYSGDEVLNSQGGNNNAWCQDSRTGWVTWKKSRDIEEMFAFVKNCITFREEHPVLRQRQPLRMSDYKKTGFPDISYHSHTAWMYESGQTKAGIAVLYSGGYAEKAPGVPDDMIYIAYNMYWRAQSFAVPALPAGGQWYIKADTSSEEGFYAGDGIPLKMPEDKKTFEVPPRTVVILIGK</sequence>
<dbReference type="InterPro" id="IPR017853">
    <property type="entry name" value="GH"/>
</dbReference>
<feature type="region of interest" description="Disordered" evidence="1">
    <location>
        <begin position="1"/>
        <end position="22"/>
    </location>
</feature>
<dbReference type="AlphaFoldDB" id="A0A7X2TNN0"/>
<comment type="caution">
    <text evidence="2">The sequence shown here is derived from an EMBL/GenBank/DDBJ whole genome shotgun (WGS) entry which is preliminary data.</text>
</comment>
<dbReference type="PANTHER" id="PTHR43002">
    <property type="entry name" value="GLYCOGEN DEBRANCHING ENZYME"/>
    <property type="match status" value="1"/>
</dbReference>
<evidence type="ECO:0000256" key="1">
    <source>
        <dbReference type="SAM" id="MobiDB-lite"/>
    </source>
</evidence>
<dbReference type="SUPFAM" id="SSF51011">
    <property type="entry name" value="Glycosyl hydrolase domain"/>
    <property type="match status" value="1"/>
</dbReference>
<dbReference type="SUPFAM" id="SSF51445">
    <property type="entry name" value="(Trans)glycosidases"/>
    <property type="match status" value="1"/>
</dbReference>
<dbReference type="RefSeq" id="WP_154456747.1">
    <property type="nucleotide sequence ID" value="NZ_VUMV01000001.1"/>
</dbReference>
<evidence type="ECO:0000313" key="2">
    <source>
        <dbReference type="EMBL" id="MST80936.1"/>
    </source>
</evidence>
<name>A0A7X2TNN0_9FIRM</name>
<dbReference type="Gene3D" id="3.20.20.80">
    <property type="entry name" value="Glycosidases"/>
    <property type="match status" value="2"/>
</dbReference>
<accession>A0A7X2TNN0</accession>